<sequence length="252" mass="26409">MEARELVVPERYRGPEGMANGGWISGMLASHLPQNGVVEVTLRAPTPLGESLRVTRTDDGGVVLGRDGTVLVEARPGGPEPEAPPFVPLDVAEKAERDFPGTAVHPFPGCFACGEREPGDGLRIHPGPVPAQALGTAPAPGEAAGMVAATWYAHPLLGDWSESLPLTHVWGALDCVGGWAHMQGDGGAALLGRLAARVHRTVFIGQTYVVVARREGRDGRKLYSSSAIYRPDGRLVAAARATWIGVPAGPAE</sequence>
<dbReference type="SUPFAM" id="SSF54637">
    <property type="entry name" value="Thioesterase/thiol ester dehydrase-isomerase"/>
    <property type="match status" value="1"/>
</dbReference>
<reference evidence="1 2" key="1">
    <citation type="submission" date="2020-08" db="EMBL/GenBank/DDBJ databases">
        <title>Genomic Encyclopedia of Type Strains, Phase IV (KMG-IV): sequencing the most valuable type-strain genomes for metagenomic binning, comparative biology and taxonomic classification.</title>
        <authorList>
            <person name="Goeker M."/>
        </authorList>
    </citation>
    <scope>NUCLEOTIDE SEQUENCE [LARGE SCALE GENOMIC DNA]</scope>
    <source>
        <strain evidence="1 2">DSM 45615</strain>
    </source>
</reference>
<dbReference type="InterPro" id="IPR029069">
    <property type="entry name" value="HotDog_dom_sf"/>
</dbReference>
<name>A0A840PMJ7_9ACTN</name>
<protein>
    <recommendedName>
        <fullName evidence="3">Thioesterase family protein</fullName>
    </recommendedName>
</protein>
<dbReference type="Gene3D" id="3.10.129.10">
    <property type="entry name" value="Hotdog Thioesterase"/>
    <property type="match status" value="1"/>
</dbReference>
<comment type="caution">
    <text evidence="1">The sequence shown here is derived from an EMBL/GenBank/DDBJ whole genome shotgun (WGS) entry which is preliminary data.</text>
</comment>
<dbReference type="EMBL" id="JACHGN010000036">
    <property type="protein sequence ID" value="MBB5140126.1"/>
    <property type="molecule type" value="Genomic_DNA"/>
</dbReference>
<organism evidence="1 2">
    <name type="scientific">Thermocatellispora tengchongensis</name>
    <dbReference type="NCBI Taxonomy" id="1073253"/>
    <lineage>
        <taxon>Bacteria</taxon>
        <taxon>Bacillati</taxon>
        <taxon>Actinomycetota</taxon>
        <taxon>Actinomycetes</taxon>
        <taxon>Streptosporangiales</taxon>
        <taxon>Streptosporangiaceae</taxon>
        <taxon>Thermocatellispora</taxon>
    </lineage>
</organism>
<gene>
    <name evidence="1" type="ORF">HNP84_009891</name>
</gene>
<dbReference type="AlphaFoldDB" id="A0A840PMJ7"/>
<proteinExistence type="predicted"/>
<dbReference type="Proteomes" id="UP000578449">
    <property type="component" value="Unassembled WGS sequence"/>
</dbReference>
<evidence type="ECO:0008006" key="3">
    <source>
        <dbReference type="Google" id="ProtNLM"/>
    </source>
</evidence>
<keyword evidence="2" id="KW-1185">Reference proteome</keyword>
<accession>A0A840PMJ7</accession>
<evidence type="ECO:0000313" key="2">
    <source>
        <dbReference type="Proteomes" id="UP000578449"/>
    </source>
</evidence>
<dbReference type="RefSeq" id="WP_246519577.1">
    <property type="nucleotide sequence ID" value="NZ_BAABIX010000043.1"/>
</dbReference>
<evidence type="ECO:0000313" key="1">
    <source>
        <dbReference type="EMBL" id="MBB5140126.1"/>
    </source>
</evidence>